<feature type="domain" description="Methyltransferase" evidence="4">
    <location>
        <begin position="59"/>
        <end position="176"/>
    </location>
</feature>
<dbReference type="GO" id="GO:0032259">
    <property type="term" value="P:methylation"/>
    <property type="evidence" value="ECO:0007669"/>
    <property type="project" value="UniProtKB-KW"/>
</dbReference>
<dbReference type="GO" id="GO:0008168">
    <property type="term" value="F:methyltransferase activity"/>
    <property type="evidence" value="ECO:0007669"/>
    <property type="project" value="UniProtKB-KW"/>
</dbReference>
<name>A0A9Q0AN35_9PEZI</name>
<dbReference type="Gene3D" id="3.40.50.150">
    <property type="entry name" value="Vaccinia Virus protein VP39"/>
    <property type="match status" value="1"/>
</dbReference>
<evidence type="ECO:0000256" key="1">
    <source>
        <dbReference type="ARBA" id="ARBA00008361"/>
    </source>
</evidence>
<proteinExistence type="inferred from homology"/>
<evidence type="ECO:0000259" key="4">
    <source>
        <dbReference type="Pfam" id="PF13847"/>
    </source>
</evidence>
<dbReference type="AlphaFoldDB" id="A0A9Q0AN35"/>
<dbReference type="CDD" id="cd02440">
    <property type="entry name" value="AdoMet_MTases"/>
    <property type="match status" value="1"/>
</dbReference>
<dbReference type="InterPro" id="IPR025714">
    <property type="entry name" value="Methyltranfer_dom"/>
</dbReference>
<protein>
    <recommendedName>
        <fullName evidence="4">Methyltransferase domain-containing protein</fullName>
    </recommendedName>
</protein>
<sequence>MASEETTTENLAQPEYWDTRYASEKPGDPTHEWFRTYEDLSAFLERRLFAVWPPHTAPRILHLGAGKSTLPVRLVKDGYKNQLCVDFSSESVTQMSQEYAGTEGVEWKVHDVCQMDDIASKTIDVAFDKGTLDAMVDGLSSLLNPTDEVLELTSRYMREVFRVLKDNGSFLYVTYRTPTFMARFLQCEGTDWLIEKDILSEPGAIAYYGLILTKRPKEE</sequence>
<dbReference type="EMBL" id="JAFIMR010000026">
    <property type="protein sequence ID" value="KAI1862940.1"/>
    <property type="molecule type" value="Genomic_DNA"/>
</dbReference>
<dbReference type="PANTHER" id="PTHR12176:SF80">
    <property type="entry name" value="EEF1A LYSINE METHYLTRANSFERASE 4"/>
    <property type="match status" value="1"/>
</dbReference>
<accession>A0A9Q0AN35</accession>
<reference evidence="5" key="1">
    <citation type="submission" date="2021-03" db="EMBL/GenBank/DDBJ databases">
        <title>Revisited historic fungal species revealed as producer of novel bioactive compounds through whole genome sequencing and comparative genomics.</title>
        <authorList>
            <person name="Vignolle G.A."/>
            <person name="Hochenegger N."/>
            <person name="Mach R.L."/>
            <person name="Mach-Aigner A.R."/>
            <person name="Javad Rahimi M."/>
            <person name="Salim K.A."/>
            <person name="Chan C.M."/>
            <person name="Lim L.B.L."/>
            <person name="Cai F."/>
            <person name="Druzhinina I.S."/>
            <person name="U'Ren J.M."/>
            <person name="Derntl C."/>
        </authorList>
    </citation>
    <scope>NUCLEOTIDE SEQUENCE</scope>
    <source>
        <strain evidence="5">TUCIM 5799</strain>
    </source>
</reference>
<evidence type="ECO:0000313" key="5">
    <source>
        <dbReference type="EMBL" id="KAI1862940.1"/>
    </source>
</evidence>
<dbReference type="InterPro" id="IPR051419">
    <property type="entry name" value="Lys/N-term_MeTrsfase_sf"/>
</dbReference>
<evidence type="ECO:0000313" key="6">
    <source>
        <dbReference type="Proteomes" id="UP000829685"/>
    </source>
</evidence>
<evidence type="ECO:0000256" key="3">
    <source>
        <dbReference type="ARBA" id="ARBA00022679"/>
    </source>
</evidence>
<comment type="similarity">
    <text evidence="1">Belongs to the methyltransferase superfamily.</text>
</comment>
<dbReference type="SUPFAM" id="SSF53335">
    <property type="entry name" value="S-adenosyl-L-methionine-dependent methyltransferases"/>
    <property type="match status" value="1"/>
</dbReference>
<dbReference type="PANTHER" id="PTHR12176">
    <property type="entry name" value="SAM-DEPENDENT METHYLTRANSFERASE SUPERFAMILY PROTEIN"/>
    <property type="match status" value="1"/>
</dbReference>
<keyword evidence="6" id="KW-1185">Reference proteome</keyword>
<dbReference type="Proteomes" id="UP000829685">
    <property type="component" value="Unassembled WGS sequence"/>
</dbReference>
<evidence type="ECO:0000256" key="2">
    <source>
        <dbReference type="ARBA" id="ARBA00022603"/>
    </source>
</evidence>
<keyword evidence="2" id="KW-0489">Methyltransferase</keyword>
<comment type="caution">
    <text evidence="5">The sequence shown here is derived from an EMBL/GenBank/DDBJ whole genome shotgun (WGS) entry which is preliminary data.</text>
</comment>
<organism evidence="5 6">
    <name type="scientific">Neoarthrinium moseri</name>
    <dbReference type="NCBI Taxonomy" id="1658444"/>
    <lineage>
        <taxon>Eukaryota</taxon>
        <taxon>Fungi</taxon>
        <taxon>Dikarya</taxon>
        <taxon>Ascomycota</taxon>
        <taxon>Pezizomycotina</taxon>
        <taxon>Sordariomycetes</taxon>
        <taxon>Xylariomycetidae</taxon>
        <taxon>Amphisphaeriales</taxon>
        <taxon>Apiosporaceae</taxon>
        <taxon>Neoarthrinium</taxon>
    </lineage>
</organism>
<dbReference type="InterPro" id="IPR029063">
    <property type="entry name" value="SAM-dependent_MTases_sf"/>
</dbReference>
<keyword evidence="3" id="KW-0808">Transferase</keyword>
<gene>
    <name evidence="5" type="ORF">JX265_008986</name>
</gene>
<dbReference type="Pfam" id="PF13847">
    <property type="entry name" value="Methyltransf_31"/>
    <property type="match status" value="1"/>
</dbReference>